<evidence type="ECO:0000259" key="8">
    <source>
        <dbReference type="PROSITE" id="PS50831"/>
    </source>
</evidence>
<dbReference type="Gene3D" id="2.30.30.40">
    <property type="entry name" value="SH3 Domains"/>
    <property type="match status" value="3"/>
</dbReference>
<protein>
    <submittedName>
        <fullName evidence="9">Sorbin and SH3 domain-containing protein 2-like</fullName>
    </submittedName>
</protein>
<dbReference type="SUPFAM" id="SSF50044">
    <property type="entry name" value="SH3-domain"/>
    <property type="match status" value="3"/>
</dbReference>
<dbReference type="InterPro" id="IPR003127">
    <property type="entry name" value="SoHo_dom"/>
</dbReference>
<dbReference type="AlphaFoldDB" id="A0A3B3RPJ4"/>
<evidence type="ECO:0000256" key="5">
    <source>
        <dbReference type="PROSITE-ProRule" id="PRU00192"/>
    </source>
</evidence>
<keyword evidence="2 5" id="KW-0728">SH3 domain</keyword>
<dbReference type="PRINTS" id="PR00499">
    <property type="entry name" value="P67PHOX"/>
</dbReference>
<dbReference type="Proteomes" id="UP000261540">
    <property type="component" value="Unplaced"/>
</dbReference>
<comment type="subcellular location">
    <subcellularLocation>
        <location evidence="1">Cell junction</location>
    </subcellularLocation>
</comment>
<evidence type="ECO:0000313" key="9">
    <source>
        <dbReference type="Ensembl" id="ENSPKIP00000020507.1"/>
    </source>
</evidence>
<feature type="region of interest" description="Disordered" evidence="6">
    <location>
        <begin position="1"/>
        <end position="323"/>
    </location>
</feature>
<feature type="compositionally biased region" description="Polar residues" evidence="6">
    <location>
        <begin position="178"/>
        <end position="201"/>
    </location>
</feature>
<dbReference type="PROSITE" id="PS50002">
    <property type="entry name" value="SH3"/>
    <property type="match status" value="3"/>
</dbReference>
<evidence type="ECO:0000313" key="10">
    <source>
        <dbReference type="Proteomes" id="UP000261540"/>
    </source>
</evidence>
<evidence type="ECO:0000256" key="2">
    <source>
        <dbReference type="ARBA" id="ARBA00022443"/>
    </source>
</evidence>
<dbReference type="STRING" id="1676925.ENSPKIP00000020507"/>
<feature type="region of interest" description="Disordered" evidence="6">
    <location>
        <begin position="572"/>
        <end position="593"/>
    </location>
</feature>
<feature type="domain" description="SH3" evidence="7">
    <location>
        <begin position="865"/>
        <end position="924"/>
    </location>
</feature>
<feature type="compositionally biased region" description="Basic and acidic residues" evidence="6">
    <location>
        <begin position="240"/>
        <end position="261"/>
    </location>
</feature>
<evidence type="ECO:0000256" key="1">
    <source>
        <dbReference type="ARBA" id="ARBA00004282"/>
    </source>
</evidence>
<organism evidence="9 10">
    <name type="scientific">Paramormyrops kingsleyae</name>
    <dbReference type="NCBI Taxonomy" id="1676925"/>
    <lineage>
        <taxon>Eukaryota</taxon>
        <taxon>Metazoa</taxon>
        <taxon>Chordata</taxon>
        <taxon>Craniata</taxon>
        <taxon>Vertebrata</taxon>
        <taxon>Euteleostomi</taxon>
        <taxon>Actinopterygii</taxon>
        <taxon>Neopterygii</taxon>
        <taxon>Teleostei</taxon>
        <taxon>Osteoglossocephala</taxon>
        <taxon>Osteoglossomorpha</taxon>
        <taxon>Osteoglossiformes</taxon>
        <taxon>Mormyridae</taxon>
        <taxon>Paramormyrops</taxon>
    </lineage>
</organism>
<feature type="compositionally biased region" description="Basic and acidic residues" evidence="6">
    <location>
        <begin position="202"/>
        <end position="227"/>
    </location>
</feature>
<proteinExistence type="predicted"/>
<dbReference type="Pfam" id="PF14604">
    <property type="entry name" value="SH3_9"/>
    <property type="match status" value="1"/>
</dbReference>
<feature type="region of interest" description="Disordered" evidence="6">
    <location>
        <begin position="349"/>
        <end position="404"/>
    </location>
</feature>
<dbReference type="PANTHER" id="PTHR14167">
    <property type="entry name" value="SH3 DOMAIN-CONTAINING"/>
    <property type="match status" value="1"/>
</dbReference>
<sequence length="924" mass="102680">MADVWKPHSFSDGRPNGERNSCSLPVGGPQSVSPRLPDRRSPALGQMTVNGTKGDANTRPGHLQRSFSPVGRIPSPPVFSQQMTALQKTRPTAVETQKSNSPDNGKGRATSTGTMDEDEVPTTARMERPSQPPPLTATTADKPKHWYKTMFQDSHKPESQDVPPSLAESRLTPESKACWSQSKNKSDTTAASGVRSPSVTPQKKEGGGARATSEPKKWRPPDKKVDTWKYTAEPSSVNQREPEKSSPLEQEEPAHDTRTDDTDLEDEPWVKFFSELEFGRPPPKKHLDYSSENPPQGLSENSRYQSPVNRIPDRPSSSLQAYTASSAGHFWQRRNSEPIIGPQRLLDEQSSWRPTDPLENGSVLRKPSAEPLTPSLSRMKEKDTFRTPTVGQSRGRTAEKDQRKPARALYDFKAQTAKELAFKKGDVLYISRKIDSNWYEGEHHGQLGIFPVSYVEIVLVREKNQSARAPSLAEVPDLGEAVARYNFTAETNVELPLRKGERVILLRCVDQNWFEGKIAETDRKGIFPVSYVNVIKKPPTKRPGQYAEPSLIQSCPSEGTSTLRSIKERREFLEKSGTRPRLNTPSPTSRHREGHFIPIKSAKAFRCSPELQSSPIQAMSSYASSPASPMFDCDYKYSSGDVSLRKSVENLPSAFPEGTEMISTEPSTMFSPSISSDLVASALTEVLPFYKAIEEDVCEELVSFIQEAQSRKEFTEKNKFHTQASDITEELPKLYIEEDPCENTGNTKLVDSKGSKQEQVNASLSSPVDLPAFLHPTEAKMSPSSPCSTPPLPGTSHLCPIPNKYPPRPECRSPKTKPALKRDVIVIGKPPRSPLMSRRFCGSPIRGSSSHRPQRAAFGPDSLQSGGEPFQALYNYTPHNEDELELTEGDVVDVMEKCDDGWFVGISRRSKLFGTFPGNYVKRL</sequence>
<keyword evidence="10" id="KW-1185">Reference proteome</keyword>
<dbReference type="InterPro" id="IPR001452">
    <property type="entry name" value="SH3_domain"/>
</dbReference>
<dbReference type="Pfam" id="PF00018">
    <property type="entry name" value="SH3_1"/>
    <property type="match status" value="2"/>
</dbReference>
<feature type="compositionally biased region" description="Polar residues" evidence="6">
    <location>
        <begin position="386"/>
        <end position="395"/>
    </location>
</feature>
<evidence type="ECO:0000256" key="4">
    <source>
        <dbReference type="ARBA" id="ARBA00022949"/>
    </source>
</evidence>
<accession>A0A3B3RPJ4</accession>
<feature type="compositionally biased region" description="Polar residues" evidence="6">
    <location>
        <begin position="78"/>
        <end position="114"/>
    </location>
</feature>
<dbReference type="GO" id="GO:0070161">
    <property type="term" value="C:anchoring junction"/>
    <property type="evidence" value="ECO:0007669"/>
    <property type="project" value="UniProtKB-SubCell"/>
</dbReference>
<feature type="domain" description="SoHo" evidence="8">
    <location>
        <begin position="103"/>
        <end position="176"/>
    </location>
</feature>
<dbReference type="GeneTree" id="ENSGT00940000157056"/>
<evidence type="ECO:0000256" key="3">
    <source>
        <dbReference type="ARBA" id="ARBA00022737"/>
    </source>
</evidence>
<name>A0A3B3RPJ4_9TELE</name>
<feature type="compositionally biased region" description="Polar residues" evidence="6">
    <location>
        <begin position="290"/>
        <end position="308"/>
    </location>
</feature>
<feature type="domain" description="SH3" evidence="7">
    <location>
        <begin position="401"/>
        <end position="460"/>
    </location>
</feature>
<evidence type="ECO:0000256" key="6">
    <source>
        <dbReference type="SAM" id="MobiDB-lite"/>
    </source>
</evidence>
<reference evidence="9" key="1">
    <citation type="submission" date="2025-08" db="UniProtKB">
        <authorList>
            <consortium name="Ensembl"/>
        </authorList>
    </citation>
    <scope>IDENTIFICATION</scope>
</reference>
<reference evidence="9" key="2">
    <citation type="submission" date="2025-09" db="UniProtKB">
        <authorList>
            <consortium name="Ensembl"/>
        </authorList>
    </citation>
    <scope>IDENTIFICATION</scope>
</reference>
<keyword evidence="3" id="KW-0677">Repeat</keyword>
<dbReference type="Ensembl" id="ENSPKIT00000001124.1">
    <property type="protein sequence ID" value="ENSPKIP00000020507.1"/>
    <property type="gene ID" value="ENSPKIG00000005259.1"/>
</dbReference>
<feature type="compositionally biased region" description="Basic and acidic residues" evidence="6">
    <location>
        <begin position="1"/>
        <end position="17"/>
    </location>
</feature>
<evidence type="ECO:0000259" key="7">
    <source>
        <dbReference type="PROSITE" id="PS50002"/>
    </source>
</evidence>
<feature type="region of interest" description="Disordered" evidence="6">
    <location>
        <begin position="845"/>
        <end position="864"/>
    </location>
</feature>
<dbReference type="InterPro" id="IPR050384">
    <property type="entry name" value="Endophilin_SH3RF"/>
</dbReference>
<dbReference type="CDD" id="cd11781">
    <property type="entry name" value="SH3_Sorbs_1"/>
    <property type="match status" value="1"/>
</dbReference>
<dbReference type="PRINTS" id="PR00452">
    <property type="entry name" value="SH3DOMAIN"/>
</dbReference>
<dbReference type="GO" id="GO:0005886">
    <property type="term" value="C:plasma membrane"/>
    <property type="evidence" value="ECO:0007669"/>
    <property type="project" value="TreeGrafter"/>
</dbReference>
<dbReference type="FunFam" id="2.30.30.40:FF:000001">
    <property type="entry name" value="Sorbin and SH3 domain-containing protein 1 isoform 2"/>
    <property type="match status" value="1"/>
</dbReference>
<feature type="domain" description="SH3" evidence="7">
    <location>
        <begin position="476"/>
        <end position="537"/>
    </location>
</feature>
<dbReference type="SMART" id="SM00326">
    <property type="entry name" value="SH3"/>
    <property type="match status" value="3"/>
</dbReference>
<dbReference type="PROSITE" id="PS50831">
    <property type="entry name" value="SOHO"/>
    <property type="match status" value="1"/>
</dbReference>
<dbReference type="InterPro" id="IPR036028">
    <property type="entry name" value="SH3-like_dom_sf"/>
</dbReference>
<dbReference type="PANTHER" id="PTHR14167:SF56">
    <property type="entry name" value="SORBIN AND SH3 DOMAIN-CONTAINING PROTEIN 2"/>
    <property type="match status" value="1"/>
</dbReference>
<keyword evidence="4" id="KW-0965">Cell junction</keyword>